<dbReference type="EMBL" id="LT984813">
    <property type="protein sequence ID" value="SPD64949.1"/>
    <property type="molecule type" value="Genomic_DNA"/>
</dbReference>
<accession>A0A375E2D1</accession>
<reference evidence="5 6" key="1">
    <citation type="submission" date="2018-01" db="EMBL/GenBank/DDBJ databases">
        <authorList>
            <person name="Clerissi C."/>
        </authorList>
    </citation>
    <scope>NUCLEOTIDE SEQUENCE</scope>
    <source>
        <strain evidence="2">Cupriavidus taiwanensis LMG 19430</strain>
        <strain evidence="3">Cupriavidus taiwanensis STM 8556</strain>
        <strain evidence="4">Cupriavidus taiwanensis SWF 66322</strain>
    </source>
</reference>
<proteinExistence type="predicted"/>
<dbReference type="AlphaFoldDB" id="A0A375E2D1"/>
<dbReference type="EMBL" id="OFSN01000010">
    <property type="protein sequence ID" value="SOY62027.1"/>
    <property type="molecule type" value="Genomic_DNA"/>
</dbReference>
<protein>
    <submittedName>
        <fullName evidence="2">Uncharacterized protein</fullName>
    </submittedName>
</protein>
<dbReference type="Proteomes" id="UP000257016">
    <property type="component" value="Unassembled WGS sequence"/>
</dbReference>
<evidence type="ECO:0000313" key="4">
    <source>
        <dbReference type="EMBL" id="SPD64949.1"/>
    </source>
</evidence>
<evidence type="ECO:0000256" key="1">
    <source>
        <dbReference type="SAM" id="MobiDB-lite"/>
    </source>
</evidence>
<evidence type="ECO:0000313" key="3">
    <source>
        <dbReference type="EMBL" id="SOZ56523.1"/>
    </source>
</evidence>
<name>A0A375E2D1_9BURK</name>
<gene>
    <name evidence="2" type="ORF">CBM2586_A50282</name>
    <name evidence="3" type="ORF">CBM2613_A220242</name>
    <name evidence="4" type="ORF">CBM2636_11972</name>
</gene>
<evidence type="ECO:0000313" key="2">
    <source>
        <dbReference type="EMBL" id="SOY62027.1"/>
    </source>
</evidence>
<dbReference type="Proteomes" id="UP000254259">
    <property type="component" value="Chromosome CBM2636"/>
</dbReference>
<evidence type="ECO:0000313" key="6">
    <source>
        <dbReference type="Proteomes" id="UP000256952"/>
    </source>
</evidence>
<organism evidence="2">
    <name type="scientific">Cupriavidus taiwanensis</name>
    <dbReference type="NCBI Taxonomy" id="164546"/>
    <lineage>
        <taxon>Bacteria</taxon>
        <taxon>Pseudomonadati</taxon>
        <taxon>Pseudomonadota</taxon>
        <taxon>Betaproteobacteria</taxon>
        <taxon>Burkholderiales</taxon>
        <taxon>Burkholderiaceae</taxon>
        <taxon>Cupriavidus</taxon>
    </lineage>
</organism>
<feature type="region of interest" description="Disordered" evidence="1">
    <location>
        <begin position="1"/>
        <end position="25"/>
    </location>
</feature>
<dbReference type="Proteomes" id="UP000256952">
    <property type="component" value="Chromosome CBM2613_a"/>
</dbReference>
<dbReference type="EMBL" id="OFTH01000015">
    <property type="protein sequence ID" value="SOZ56523.1"/>
    <property type="molecule type" value="Genomic_DNA"/>
</dbReference>
<evidence type="ECO:0000313" key="5">
    <source>
        <dbReference type="Proteomes" id="UP000254259"/>
    </source>
</evidence>
<sequence>MPGLPAGDRPHAVMDRPANLLRRSSAQTDIAVGELNASDARKYGYREQGRHLPRRSANRTFEPDLLNRMDRGDWRSSKAFRFPRPERAFG</sequence>